<reference evidence="3" key="1">
    <citation type="journal article" date="2019" name="Int. J. Syst. Evol. Microbiol.">
        <title>The Global Catalogue of Microorganisms (GCM) 10K type strain sequencing project: providing services to taxonomists for standard genome sequencing and annotation.</title>
        <authorList>
            <consortium name="The Broad Institute Genomics Platform"/>
            <consortium name="The Broad Institute Genome Sequencing Center for Infectious Disease"/>
            <person name="Wu L."/>
            <person name="Ma J."/>
        </authorList>
    </citation>
    <scope>NUCLEOTIDE SEQUENCE [LARGE SCALE GENOMIC DNA]</scope>
    <source>
        <strain evidence="3">CGMCC 1.12371</strain>
    </source>
</reference>
<keyword evidence="1" id="KW-0732">Signal</keyword>
<evidence type="ECO:0000256" key="1">
    <source>
        <dbReference type="SAM" id="SignalP"/>
    </source>
</evidence>
<dbReference type="Proteomes" id="UP001596501">
    <property type="component" value="Unassembled WGS sequence"/>
</dbReference>
<evidence type="ECO:0000313" key="2">
    <source>
        <dbReference type="EMBL" id="MFC7411356.1"/>
    </source>
</evidence>
<dbReference type="EMBL" id="JBHTCA010000030">
    <property type="protein sequence ID" value="MFC7411356.1"/>
    <property type="molecule type" value="Genomic_DNA"/>
</dbReference>
<sequence length="97" mass="11157">MAVRARPLIVALLSMPLAITAFGQPSKSQPITLYRESVQEGNSIVNLVNYNDPKGEWALSHCEELRKLYEAKYRYRYICAPVIDKAFRPDVQWTVKE</sequence>
<keyword evidence="3" id="KW-1185">Reference proteome</keyword>
<feature type="chain" id="PRO_5046911687" evidence="1">
    <location>
        <begin position="24"/>
        <end position="97"/>
    </location>
</feature>
<evidence type="ECO:0000313" key="3">
    <source>
        <dbReference type="Proteomes" id="UP001596501"/>
    </source>
</evidence>
<feature type="signal peptide" evidence="1">
    <location>
        <begin position="1"/>
        <end position="23"/>
    </location>
</feature>
<name>A0ABW2QPL8_9BURK</name>
<accession>A0ABW2QPL8</accession>
<organism evidence="2 3">
    <name type="scientific">Hydrogenophaga atypica</name>
    <dbReference type="NCBI Taxonomy" id="249409"/>
    <lineage>
        <taxon>Bacteria</taxon>
        <taxon>Pseudomonadati</taxon>
        <taxon>Pseudomonadota</taxon>
        <taxon>Betaproteobacteria</taxon>
        <taxon>Burkholderiales</taxon>
        <taxon>Comamonadaceae</taxon>
        <taxon>Hydrogenophaga</taxon>
    </lineage>
</organism>
<proteinExistence type="predicted"/>
<comment type="caution">
    <text evidence="2">The sequence shown here is derived from an EMBL/GenBank/DDBJ whole genome shotgun (WGS) entry which is preliminary data.</text>
</comment>
<gene>
    <name evidence="2" type="ORF">ACFQPB_21065</name>
</gene>
<dbReference type="RefSeq" id="WP_382227675.1">
    <property type="nucleotide sequence ID" value="NZ_JBHTCA010000030.1"/>
</dbReference>
<protein>
    <submittedName>
        <fullName evidence="2">Uncharacterized protein</fullName>
    </submittedName>
</protein>